<gene>
    <name evidence="1" type="ORF">Sjap_004815</name>
</gene>
<organism evidence="1 2">
    <name type="scientific">Stephania japonica</name>
    <dbReference type="NCBI Taxonomy" id="461633"/>
    <lineage>
        <taxon>Eukaryota</taxon>
        <taxon>Viridiplantae</taxon>
        <taxon>Streptophyta</taxon>
        <taxon>Embryophyta</taxon>
        <taxon>Tracheophyta</taxon>
        <taxon>Spermatophyta</taxon>
        <taxon>Magnoliopsida</taxon>
        <taxon>Ranunculales</taxon>
        <taxon>Menispermaceae</taxon>
        <taxon>Menispermoideae</taxon>
        <taxon>Cissampelideae</taxon>
        <taxon>Stephania</taxon>
    </lineage>
</organism>
<evidence type="ECO:0000313" key="1">
    <source>
        <dbReference type="EMBL" id="KAK9144912.1"/>
    </source>
</evidence>
<sequence>MESCGSNMKEQSSCATTDDDKIVVAMLELFNCPVCPIIYLLQSFSVVTATVLLAMGTTTILQFQATFCCSGALSRTFENLMLFKSEVIDFGAAEYEGFDKKETTPRFSFRFKFQPNEEEHQELHVDWSEESVSSKEILKGGFWSEKDFCQCGSDSEDPIKEDCGPEKGKRIVEYLVEEEEGLSGFGSDPELVCFGDRFSGLIGTIDANSDEVLSEKDFHGEFDDSLSH</sequence>
<reference evidence="1 2" key="1">
    <citation type="submission" date="2024-01" db="EMBL/GenBank/DDBJ databases">
        <title>Genome assemblies of Stephania.</title>
        <authorList>
            <person name="Yang L."/>
        </authorList>
    </citation>
    <scope>NUCLEOTIDE SEQUENCE [LARGE SCALE GENOMIC DNA]</scope>
    <source>
        <strain evidence="1">QJT</strain>
        <tissue evidence="1">Leaf</tissue>
    </source>
</reference>
<proteinExistence type="predicted"/>
<dbReference type="EMBL" id="JBBNAE010000002">
    <property type="protein sequence ID" value="KAK9144912.1"/>
    <property type="molecule type" value="Genomic_DNA"/>
</dbReference>
<dbReference type="Proteomes" id="UP001417504">
    <property type="component" value="Unassembled WGS sequence"/>
</dbReference>
<protein>
    <submittedName>
        <fullName evidence="1">Uncharacterized protein</fullName>
    </submittedName>
</protein>
<dbReference type="AlphaFoldDB" id="A0AAP0K2Z3"/>
<evidence type="ECO:0000313" key="2">
    <source>
        <dbReference type="Proteomes" id="UP001417504"/>
    </source>
</evidence>
<name>A0AAP0K2Z3_9MAGN</name>
<keyword evidence="2" id="KW-1185">Reference proteome</keyword>
<accession>A0AAP0K2Z3</accession>
<comment type="caution">
    <text evidence="1">The sequence shown here is derived from an EMBL/GenBank/DDBJ whole genome shotgun (WGS) entry which is preliminary data.</text>
</comment>